<gene>
    <name evidence="3" type="ORF">CBF35_14935</name>
</gene>
<dbReference type="Proteomes" id="UP000287239">
    <property type="component" value="Unassembled WGS sequence"/>
</dbReference>
<dbReference type="EMBL" id="NGJU01000037">
    <property type="protein sequence ID" value="RST90866.1"/>
    <property type="molecule type" value="Genomic_DNA"/>
</dbReference>
<keyword evidence="4" id="KW-1185">Reference proteome</keyword>
<comment type="caution">
    <text evidence="3">The sequence shown here is derived from an EMBL/GenBank/DDBJ whole genome shotgun (WGS) entry which is preliminary data.</text>
</comment>
<proteinExistence type="predicted"/>
<organism evidence="3 4">
    <name type="scientific">Vagococcus salmoninarum</name>
    <dbReference type="NCBI Taxonomy" id="2739"/>
    <lineage>
        <taxon>Bacteria</taxon>
        <taxon>Bacillati</taxon>
        <taxon>Bacillota</taxon>
        <taxon>Bacilli</taxon>
        <taxon>Lactobacillales</taxon>
        <taxon>Enterococcaceae</taxon>
        <taxon>Vagococcus</taxon>
    </lineage>
</organism>
<feature type="transmembrane region" description="Helical" evidence="1">
    <location>
        <begin position="303"/>
        <end position="323"/>
    </location>
</feature>
<feature type="transmembrane region" description="Helical" evidence="1">
    <location>
        <begin position="354"/>
        <end position="372"/>
    </location>
</feature>
<accession>A0A429ZB15</accession>
<evidence type="ECO:0000313" key="3">
    <source>
        <dbReference type="EMBL" id="RST90866.1"/>
    </source>
</evidence>
<name>A0A429ZB15_9ENTE</name>
<dbReference type="Pfam" id="PF12704">
    <property type="entry name" value="MacB_PCD"/>
    <property type="match status" value="1"/>
</dbReference>
<sequence length="412" mass="46447">MKPALKLSLEEKNNFQRLVLFQKAVAIICLIMMVTLVNQTNQQVTELSRRSQNVYWVVDEYFGGDEARLRGESDSISRLASFREGLKEIAETYVIVNRQHLFIEESLPRELSVAKGVTDPELAEILSSEFSGLEVGQEFFSHFKLEAITGRVLEASDYAFSIQEAIPLVAGFDFSEELTLGRQLTFLWKEQLILGEVVGVLPENTYFNNSFDLESLDDKLIIPAYYLSELKAGGMMLSPGHTFLTAIAETAGFLISPKSTQRLQLEMNELSNKLNLLPYRLIGGHTWQLNIWGLTGRQLGQKLWGMAVMLLIISLISTTMTLINQIANSRKTLAIYISQGLTYRELYYSYSKKLLIENSWCLLIALGVNYGLHGQLPLVLAGGLLIVLLSWESLIVWYSIKNVSLISAIREE</sequence>
<dbReference type="InterPro" id="IPR025857">
    <property type="entry name" value="MacB_PCD"/>
</dbReference>
<keyword evidence="1" id="KW-0812">Transmembrane</keyword>
<dbReference type="AlphaFoldDB" id="A0A429ZB15"/>
<evidence type="ECO:0000313" key="4">
    <source>
        <dbReference type="Proteomes" id="UP000287239"/>
    </source>
</evidence>
<evidence type="ECO:0000256" key="1">
    <source>
        <dbReference type="SAM" id="Phobius"/>
    </source>
</evidence>
<reference evidence="3 4" key="1">
    <citation type="submission" date="2017-05" db="EMBL/GenBank/DDBJ databases">
        <title>Vagococcus spp. assemblies.</title>
        <authorList>
            <person name="Gulvik C.A."/>
        </authorList>
    </citation>
    <scope>NUCLEOTIDE SEQUENCE [LARGE SCALE GENOMIC DNA]</scope>
    <source>
        <strain evidence="3 4">NCFB 2777</strain>
    </source>
</reference>
<feature type="domain" description="MacB-like periplasmic core" evidence="2">
    <location>
        <begin position="24"/>
        <end position="228"/>
    </location>
</feature>
<keyword evidence="1" id="KW-1133">Transmembrane helix</keyword>
<feature type="transmembrane region" description="Helical" evidence="1">
    <location>
        <begin position="378"/>
        <end position="400"/>
    </location>
</feature>
<evidence type="ECO:0000259" key="2">
    <source>
        <dbReference type="Pfam" id="PF12704"/>
    </source>
</evidence>
<dbReference type="RefSeq" id="WP_126782561.1">
    <property type="nucleotide sequence ID" value="NZ_NGJU01000037.1"/>
</dbReference>
<keyword evidence="1" id="KW-0472">Membrane</keyword>
<dbReference type="GeneID" id="98569639"/>
<protein>
    <recommendedName>
        <fullName evidence="2">MacB-like periplasmic core domain-containing protein</fullName>
    </recommendedName>
</protein>